<proteinExistence type="predicted"/>
<dbReference type="SUPFAM" id="SSF55729">
    <property type="entry name" value="Acyl-CoA N-acyltransferases (Nat)"/>
    <property type="match status" value="1"/>
</dbReference>
<accession>A0A2W5K4Z9</accession>
<gene>
    <name evidence="1" type="ORF">DI579_01520</name>
</gene>
<dbReference type="InterPro" id="IPR016181">
    <property type="entry name" value="Acyl_CoA_acyltransferase"/>
</dbReference>
<dbReference type="AlphaFoldDB" id="A0A2W5K4Z9"/>
<organism evidence="1 2">
    <name type="scientific">Lawsonella clevelandensis</name>
    <dbReference type="NCBI Taxonomy" id="1528099"/>
    <lineage>
        <taxon>Bacteria</taxon>
        <taxon>Bacillati</taxon>
        <taxon>Actinomycetota</taxon>
        <taxon>Actinomycetes</taxon>
        <taxon>Mycobacteriales</taxon>
        <taxon>Lawsonellaceae</taxon>
        <taxon>Lawsonella</taxon>
    </lineage>
</organism>
<name>A0A2W5K4Z9_9ACTN</name>
<dbReference type="PANTHER" id="PTHR42791">
    <property type="entry name" value="GNAT FAMILY ACETYLTRANSFERASE"/>
    <property type="match status" value="1"/>
</dbReference>
<dbReference type="CDD" id="cd04301">
    <property type="entry name" value="NAT_SF"/>
    <property type="match status" value="1"/>
</dbReference>
<evidence type="ECO:0000313" key="2">
    <source>
        <dbReference type="Proteomes" id="UP000248606"/>
    </source>
</evidence>
<protein>
    <recommendedName>
        <fullName evidence="3">N-acetyltransferase domain-containing protein</fullName>
    </recommendedName>
</protein>
<evidence type="ECO:0008006" key="3">
    <source>
        <dbReference type="Google" id="ProtNLM"/>
    </source>
</evidence>
<dbReference type="Proteomes" id="UP000248606">
    <property type="component" value="Unassembled WGS sequence"/>
</dbReference>
<dbReference type="InterPro" id="IPR052523">
    <property type="entry name" value="Trichothecene_AcTrans"/>
</dbReference>
<reference evidence="1 2" key="1">
    <citation type="submission" date="2017-08" db="EMBL/GenBank/DDBJ databases">
        <title>Infants hospitalized years apart are colonized by the same room-sourced microbial strains.</title>
        <authorList>
            <person name="Brooks B."/>
            <person name="Olm M.R."/>
            <person name="Firek B.A."/>
            <person name="Baker R."/>
            <person name="Thomas B.C."/>
            <person name="Morowitz M.J."/>
            <person name="Banfield J.F."/>
        </authorList>
    </citation>
    <scope>NUCLEOTIDE SEQUENCE [LARGE SCALE GENOMIC DNA]</scope>
    <source>
        <strain evidence="1">S2_006_000_R1_57</strain>
    </source>
</reference>
<sequence>MSTHPTGFILRPAQKDEIPSAARIVAESFGPVEPYLAWLFPADSDRATASLPLVTHWAEEAFADGTLMVAVTDPQHEKEHELAAPQVAGVALWTVENAFYLNSPNHLFTSWKNRVHAAQHALRSVPTLWGLLGKHTWRYYYEAFLAKRARGFNAQCYLSCLAVSSKFRGHGLATALLNYPPRPDLPLTLECRDELIDFYSHHGFHRGLSYRLPQTSTMVSFHRYP</sequence>
<dbReference type="PANTHER" id="PTHR42791:SF1">
    <property type="entry name" value="N-ACETYLTRANSFERASE DOMAIN-CONTAINING PROTEIN"/>
    <property type="match status" value="1"/>
</dbReference>
<dbReference type="EMBL" id="QFOZ01000001">
    <property type="protein sequence ID" value="PZP89866.1"/>
    <property type="molecule type" value="Genomic_DNA"/>
</dbReference>
<dbReference type="Gene3D" id="3.40.630.30">
    <property type="match status" value="1"/>
</dbReference>
<dbReference type="RefSeq" id="WP_290595346.1">
    <property type="nucleotide sequence ID" value="NZ_CAKZIO010000003.1"/>
</dbReference>
<comment type="caution">
    <text evidence="1">The sequence shown here is derived from an EMBL/GenBank/DDBJ whole genome shotgun (WGS) entry which is preliminary data.</text>
</comment>
<evidence type="ECO:0000313" key="1">
    <source>
        <dbReference type="EMBL" id="PZP89866.1"/>
    </source>
</evidence>